<dbReference type="PANTHER" id="PTHR43208:SF1">
    <property type="entry name" value="ABC TRANSPORTER SUBSTRATE-BINDING PROTEIN"/>
    <property type="match status" value="1"/>
</dbReference>
<name>U5N5J4_9BURK</name>
<evidence type="ECO:0000256" key="1">
    <source>
        <dbReference type="ARBA" id="ARBA00022729"/>
    </source>
</evidence>
<dbReference type="InterPro" id="IPR052910">
    <property type="entry name" value="ABC-Purine-Binding"/>
</dbReference>
<dbReference type="OrthoDB" id="9769871at2"/>
<dbReference type="RefSeq" id="WP_022771607.1">
    <property type="nucleotide sequence ID" value="NC_022576.1"/>
</dbReference>
<dbReference type="STRING" id="946483.Cenrod_0679"/>
<protein>
    <submittedName>
        <fullName evidence="3">Sugar transporter substrate-binding protein</fullName>
    </submittedName>
</protein>
<dbReference type="KEGG" id="cbx:Cenrod_0679"/>
<gene>
    <name evidence="3" type="ORF">Cenrod_0679</name>
</gene>
<keyword evidence="1" id="KW-0732">Signal</keyword>
<dbReference type="GO" id="GO:0005886">
    <property type="term" value="C:plasma membrane"/>
    <property type="evidence" value="ECO:0007669"/>
    <property type="project" value="InterPro"/>
</dbReference>
<evidence type="ECO:0000259" key="2">
    <source>
        <dbReference type="Pfam" id="PF02608"/>
    </source>
</evidence>
<dbReference type="EMBL" id="CP004885">
    <property type="protein sequence ID" value="AGX86786.1"/>
    <property type="molecule type" value="Genomic_DNA"/>
</dbReference>
<dbReference type="PATRIC" id="fig|946483.4.peg.679"/>
<keyword evidence="4" id="KW-1185">Reference proteome</keyword>
<dbReference type="PANTHER" id="PTHR43208">
    <property type="entry name" value="ABC TRANSPORTER SUBSTRATE-BINDING PROTEIN"/>
    <property type="match status" value="1"/>
</dbReference>
<reference evidence="3 4" key="1">
    <citation type="journal article" date="2013" name="Genome Biol.">
        <title>Genomic analysis reveals key aspects of prokaryotic symbiosis in the phototrophic consortium "Chlorochromatium aggregatum".</title>
        <authorList>
            <person name="Liu Z."/>
            <person name="Muller J."/>
            <person name="Li T."/>
            <person name="Alvey R.M."/>
            <person name="Vogl K."/>
            <person name="Frigaard N.U."/>
            <person name="Rockwell N.C."/>
            <person name="Boyd E.S."/>
            <person name="Tomsho L.P."/>
            <person name="Schuster S.C."/>
            <person name="Henke P."/>
            <person name="Rohde M."/>
            <person name="Overmann J."/>
            <person name="Bryant D.A."/>
        </authorList>
    </citation>
    <scope>NUCLEOTIDE SEQUENCE [LARGE SCALE GENOMIC DNA]</scope>
    <source>
        <strain evidence="3">CR</strain>
    </source>
</reference>
<dbReference type="Pfam" id="PF02608">
    <property type="entry name" value="Bmp"/>
    <property type="match status" value="1"/>
</dbReference>
<keyword evidence="3" id="KW-0762">Sugar transport</keyword>
<evidence type="ECO:0000313" key="4">
    <source>
        <dbReference type="Proteomes" id="UP000017184"/>
    </source>
</evidence>
<dbReference type="eggNOG" id="COG1744">
    <property type="taxonomic scope" value="Bacteria"/>
</dbReference>
<dbReference type="InterPro" id="IPR003760">
    <property type="entry name" value="PnrA-like"/>
</dbReference>
<dbReference type="AlphaFoldDB" id="U5N5J4"/>
<feature type="domain" description="ABC transporter substrate-binding protein PnrA-like" evidence="2">
    <location>
        <begin position="53"/>
        <end position="320"/>
    </location>
</feature>
<evidence type="ECO:0000313" key="3">
    <source>
        <dbReference type="EMBL" id="AGX86786.1"/>
    </source>
</evidence>
<proteinExistence type="predicted"/>
<dbReference type="HOGENOM" id="CLU_038813_2_0_4"/>
<accession>U5N5J4</accession>
<dbReference type="Proteomes" id="UP000017184">
    <property type="component" value="Chromosome"/>
</dbReference>
<organism evidence="3 4">
    <name type="scientific">Candidatus Symbiobacter mobilis CR</name>
    <dbReference type="NCBI Taxonomy" id="946483"/>
    <lineage>
        <taxon>Bacteria</taxon>
        <taxon>Pseudomonadati</taxon>
        <taxon>Pseudomonadota</taxon>
        <taxon>Betaproteobacteria</taxon>
        <taxon>Burkholderiales</taxon>
        <taxon>Comamonadaceae</taxon>
    </lineage>
</organism>
<dbReference type="PROSITE" id="PS51257">
    <property type="entry name" value="PROKAR_LIPOPROTEIN"/>
    <property type="match status" value="1"/>
</dbReference>
<dbReference type="Gene3D" id="3.40.50.2300">
    <property type="match status" value="2"/>
</dbReference>
<keyword evidence="3" id="KW-0813">Transport</keyword>
<sequence length="385" mass="42160">MESENKVNRSRRELLAAGLSLAFAGCGPVQESAIPTPQRGAASFVGKRSAPLKIGFLYVGPVGDGGWSFAHDNARRIIDQEFGSQVLTSFVENVPQDQRAERVLQDLIGQGNRLIFGTSFGYMDAMARVAGRARDVRFEHATGYYRSRNMRTYDSRTYQGAYLAGIIAGAMTRNGHLGVVASIPIPEVIRNINSFTLGALTSNPNVITLVQWVNAWFDPRRETEAANKLMDSGADVLFQNTDSASVLRAAQARGKRAFGWDSDMRHYGPDAHLASSVVQWAPYYRQTVRDVLEGKWVGGGHTWWGVREGAIDIVSMAQDIPPATKERVQTVKKGLTEGGFSIWHGPILDNEGKLRLLPGVAASDKFLGAMRFYVQGVQGIVPSVE</sequence>
<dbReference type="CDD" id="cd19963">
    <property type="entry name" value="PBP1_BMP-like"/>
    <property type="match status" value="1"/>
</dbReference>